<comment type="caution">
    <text evidence="3">Lacks conserved residue(s) required for the propagation of feature annotation.</text>
</comment>
<dbReference type="GO" id="GO:0036054">
    <property type="term" value="F:protein-malonyllysine demalonylase activity"/>
    <property type="evidence" value="ECO:0007669"/>
    <property type="project" value="InterPro"/>
</dbReference>
<reference evidence="7" key="1">
    <citation type="submission" date="2016-10" db="EMBL/GenBank/DDBJ databases">
        <authorList>
            <person name="Varghese N."/>
            <person name="Submissions S."/>
        </authorList>
    </citation>
    <scope>NUCLEOTIDE SEQUENCE [LARGE SCALE GENOMIC DNA]</scope>
    <source>
        <strain evidence="7">NRRL B-51270</strain>
    </source>
</reference>
<evidence type="ECO:0000256" key="2">
    <source>
        <dbReference type="ARBA" id="ARBA00023027"/>
    </source>
</evidence>
<keyword evidence="3 4" id="KW-0479">Metal-binding</keyword>
<feature type="binding site" evidence="3">
    <location>
        <begin position="231"/>
        <end position="233"/>
    </location>
    <ligand>
        <name>NAD(+)</name>
        <dbReference type="ChEBI" id="CHEBI:57540"/>
    </ligand>
</feature>
<comment type="catalytic activity">
    <reaction evidence="3">
        <text>N(6)-acetyl-L-lysyl-[protein] + NAD(+) + H2O = 2''-O-acetyl-ADP-D-ribose + nicotinamide + L-lysyl-[protein]</text>
        <dbReference type="Rhea" id="RHEA:43636"/>
        <dbReference type="Rhea" id="RHEA-COMP:9752"/>
        <dbReference type="Rhea" id="RHEA-COMP:10731"/>
        <dbReference type="ChEBI" id="CHEBI:15377"/>
        <dbReference type="ChEBI" id="CHEBI:17154"/>
        <dbReference type="ChEBI" id="CHEBI:29969"/>
        <dbReference type="ChEBI" id="CHEBI:57540"/>
        <dbReference type="ChEBI" id="CHEBI:61930"/>
        <dbReference type="ChEBI" id="CHEBI:83767"/>
        <dbReference type="EC" id="2.3.1.286"/>
    </reaction>
</comment>
<feature type="binding site" evidence="3 4">
    <location>
        <position position="168"/>
    </location>
    <ligand>
        <name>Zn(2+)</name>
        <dbReference type="ChEBI" id="CHEBI:29105"/>
    </ligand>
</feature>
<dbReference type="Gene3D" id="3.30.1600.10">
    <property type="entry name" value="SIR2/SIRT2 'Small Domain"/>
    <property type="match status" value="1"/>
</dbReference>
<dbReference type="PANTHER" id="PTHR11085">
    <property type="entry name" value="NAD-DEPENDENT PROTEIN DEACYLASE SIRTUIN-5, MITOCHONDRIAL-RELATED"/>
    <property type="match status" value="1"/>
</dbReference>
<dbReference type="RefSeq" id="WP_093391773.1">
    <property type="nucleotide sequence ID" value="NZ_LT629736.1"/>
</dbReference>
<dbReference type="HAMAP" id="MF_01121">
    <property type="entry name" value="Sirtuin_ClassIII"/>
    <property type="match status" value="1"/>
</dbReference>
<feature type="binding site" evidence="3">
    <location>
        <position position="78"/>
    </location>
    <ligand>
        <name>substrate</name>
    </ligand>
</feature>
<protein>
    <recommendedName>
        <fullName evidence="3">NAD-dependent protein deacylase</fullName>
        <ecNumber evidence="3">2.3.1.286</ecNumber>
    </recommendedName>
    <alternativeName>
        <fullName evidence="3">Regulatory protein SIR2 homolog</fullName>
    </alternativeName>
</protein>
<feature type="domain" description="Deacetylase sirtuin-type" evidence="5">
    <location>
        <begin position="10"/>
        <end position="258"/>
    </location>
</feature>
<feature type="binding site" evidence="3 4">
    <location>
        <position position="138"/>
    </location>
    <ligand>
        <name>Zn(2+)</name>
        <dbReference type="ChEBI" id="CHEBI:29105"/>
    </ligand>
</feature>
<comment type="similarity">
    <text evidence="3">Belongs to the sirtuin family. Class III subfamily.</text>
</comment>
<sequence length="258" mass="27955">MNDRQTISAGETLPDQLHDAVGNASYVVVFTGAGVSAESGIATFRDAEKAALWSRFDPMQLATAEGFLADPAMVWGWYTARRRQVMQALPNPAHEAIASLAERVPRVEVITQNIDDLHERAGSDRVTHLHGEILKSRCFDCGAPQDLSALSQEPDEQGRLEPPRCAACGGATRPGVVWFGEMLPEEAMNHAYNAAIQCDLMISVGTSGVVYPAAELPQPAHDNGAQVIHVNPERPPLVCERDWCLLGPAGSWLPRLLV</sequence>
<dbReference type="InterPro" id="IPR027546">
    <property type="entry name" value="Sirtuin_class_III"/>
</dbReference>
<comment type="function">
    <text evidence="3">NAD-dependent lysine deacetylase and desuccinylase that specifically removes acetyl and succinyl groups on target proteins. Modulates the activities of several proteins which are inactive in their acylated form.</text>
</comment>
<dbReference type="GO" id="GO:0017136">
    <property type="term" value="F:histone deacetylase activity, NAD-dependent"/>
    <property type="evidence" value="ECO:0007669"/>
    <property type="project" value="TreeGrafter"/>
</dbReference>
<comment type="domain">
    <text evidence="3">2 residues (Tyr-78 and Arg-81) present in a large hydrophobic pocket are probably involved in substrate specificity. They are important for desuccinylation activity, but dispensable for deacetylation activity.</text>
</comment>
<dbReference type="GO" id="GO:0036055">
    <property type="term" value="F:protein-succinyllysine desuccinylase activity"/>
    <property type="evidence" value="ECO:0007669"/>
    <property type="project" value="UniProtKB-UniRule"/>
</dbReference>
<feature type="binding site" evidence="3 4">
    <location>
        <position position="165"/>
    </location>
    <ligand>
        <name>Zn(2+)</name>
        <dbReference type="ChEBI" id="CHEBI:29105"/>
    </ligand>
</feature>
<comment type="cofactor">
    <cofactor evidence="3">
        <name>Zn(2+)</name>
        <dbReference type="ChEBI" id="CHEBI:29105"/>
    </cofactor>
    <text evidence="3">Binds 1 zinc ion per subunit.</text>
</comment>
<evidence type="ECO:0000259" key="5">
    <source>
        <dbReference type="PROSITE" id="PS50305"/>
    </source>
</evidence>
<dbReference type="EMBL" id="LT629736">
    <property type="protein sequence ID" value="SDR94882.1"/>
    <property type="molecule type" value="Genomic_DNA"/>
</dbReference>
<comment type="subcellular location">
    <subcellularLocation>
        <location evidence="3">Cytoplasm</location>
    </subcellularLocation>
</comment>
<dbReference type="GO" id="GO:0005737">
    <property type="term" value="C:cytoplasm"/>
    <property type="evidence" value="ECO:0007669"/>
    <property type="project" value="UniProtKB-SubCell"/>
</dbReference>
<dbReference type="NCBIfam" id="NF001753">
    <property type="entry name" value="PRK00481.1-3"/>
    <property type="match status" value="1"/>
</dbReference>
<dbReference type="SUPFAM" id="SSF52467">
    <property type="entry name" value="DHS-like NAD/FAD-binding domain"/>
    <property type="match status" value="1"/>
</dbReference>
<dbReference type="Gene3D" id="3.40.50.1220">
    <property type="entry name" value="TPP-binding domain"/>
    <property type="match status" value="1"/>
</dbReference>
<dbReference type="InterPro" id="IPR026591">
    <property type="entry name" value="Sirtuin_cat_small_dom_sf"/>
</dbReference>
<accession>A0A1H1N7A5</accession>
<proteinExistence type="inferred from homology"/>
<keyword evidence="1" id="KW-0808">Transferase</keyword>
<dbReference type="Proteomes" id="UP000243207">
    <property type="component" value="Chromosome I"/>
</dbReference>
<keyword evidence="7" id="KW-1185">Reference proteome</keyword>
<dbReference type="InterPro" id="IPR003000">
    <property type="entry name" value="Sirtuin"/>
</dbReference>
<comment type="catalytic activity">
    <reaction evidence="3">
        <text>N(6)-succinyl-L-lysyl-[protein] + NAD(+) + H2O = 2''-O-succinyl-ADP-D-ribose + nicotinamide + L-lysyl-[protein]</text>
        <dbReference type="Rhea" id="RHEA:47668"/>
        <dbReference type="Rhea" id="RHEA-COMP:9752"/>
        <dbReference type="Rhea" id="RHEA-COMP:11877"/>
        <dbReference type="ChEBI" id="CHEBI:15377"/>
        <dbReference type="ChEBI" id="CHEBI:17154"/>
        <dbReference type="ChEBI" id="CHEBI:29969"/>
        <dbReference type="ChEBI" id="CHEBI:57540"/>
        <dbReference type="ChEBI" id="CHEBI:87830"/>
        <dbReference type="ChEBI" id="CHEBI:87832"/>
    </reaction>
</comment>
<dbReference type="EC" id="2.3.1.286" evidence="3"/>
<dbReference type="AlphaFoldDB" id="A0A1H1N7A5"/>
<dbReference type="PROSITE" id="PS50305">
    <property type="entry name" value="SIRTUIN"/>
    <property type="match status" value="1"/>
</dbReference>
<evidence type="ECO:0000256" key="3">
    <source>
        <dbReference type="HAMAP-Rule" id="MF_01121"/>
    </source>
</evidence>
<feature type="binding site" evidence="3">
    <location>
        <position position="249"/>
    </location>
    <ligand>
        <name>NAD(+)</name>
        <dbReference type="ChEBI" id="CHEBI:57540"/>
    </ligand>
</feature>
<dbReference type="InterPro" id="IPR026590">
    <property type="entry name" value="Ssirtuin_cat_dom"/>
</dbReference>
<evidence type="ECO:0000256" key="4">
    <source>
        <dbReference type="PROSITE-ProRule" id="PRU00236"/>
    </source>
</evidence>
<feature type="active site" description="Proton acceptor" evidence="3 4">
    <location>
        <position position="130"/>
    </location>
</feature>
<dbReference type="InterPro" id="IPR050134">
    <property type="entry name" value="NAD-dep_sirtuin_deacylases"/>
</dbReference>
<dbReference type="GO" id="GO:0070403">
    <property type="term" value="F:NAD+ binding"/>
    <property type="evidence" value="ECO:0007669"/>
    <property type="project" value="UniProtKB-UniRule"/>
</dbReference>
<feature type="binding site" evidence="3">
    <location>
        <begin position="112"/>
        <end position="115"/>
    </location>
    <ligand>
        <name>NAD(+)</name>
        <dbReference type="ChEBI" id="CHEBI:57540"/>
    </ligand>
</feature>
<dbReference type="Pfam" id="PF02146">
    <property type="entry name" value="SIR2"/>
    <property type="match status" value="1"/>
</dbReference>
<dbReference type="GO" id="GO:0008270">
    <property type="term" value="F:zinc ion binding"/>
    <property type="evidence" value="ECO:0007669"/>
    <property type="project" value="UniProtKB-UniRule"/>
</dbReference>
<evidence type="ECO:0000313" key="6">
    <source>
        <dbReference type="EMBL" id="SDR94882.1"/>
    </source>
</evidence>
<gene>
    <name evidence="3" type="primary">cobB</name>
    <name evidence="6" type="ORF">SAMN05216421_0624</name>
</gene>
<feature type="binding site" evidence="3">
    <location>
        <begin position="205"/>
        <end position="207"/>
    </location>
    <ligand>
        <name>NAD(+)</name>
        <dbReference type="ChEBI" id="CHEBI:57540"/>
    </ligand>
</feature>
<evidence type="ECO:0000313" key="7">
    <source>
        <dbReference type="Proteomes" id="UP000243207"/>
    </source>
</evidence>
<name>A0A1H1N7A5_9GAMM</name>
<feature type="binding site" evidence="3 4">
    <location>
        <position position="141"/>
    </location>
    <ligand>
        <name>Zn(2+)</name>
        <dbReference type="ChEBI" id="CHEBI:29105"/>
    </ligand>
</feature>
<organism evidence="6 7">
    <name type="scientific">Halopseudomonas xinjiangensis</name>
    <dbReference type="NCBI Taxonomy" id="487184"/>
    <lineage>
        <taxon>Bacteria</taxon>
        <taxon>Pseudomonadati</taxon>
        <taxon>Pseudomonadota</taxon>
        <taxon>Gammaproteobacteria</taxon>
        <taxon>Pseudomonadales</taxon>
        <taxon>Pseudomonadaceae</taxon>
        <taxon>Halopseudomonas</taxon>
    </lineage>
</organism>
<dbReference type="OrthoDB" id="9800582at2"/>
<dbReference type="CDD" id="cd01412">
    <property type="entry name" value="SIRT5_Af1_CobB"/>
    <property type="match status" value="1"/>
</dbReference>
<dbReference type="InterPro" id="IPR029035">
    <property type="entry name" value="DHS-like_NAD/FAD-binding_dom"/>
</dbReference>
<keyword evidence="3" id="KW-0963">Cytoplasm</keyword>
<keyword evidence="3 4" id="KW-0862">Zinc</keyword>
<keyword evidence="2 3" id="KW-0520">NAD</keyword>
<dbReference type="STRING" id="487184.SAMN05216421_0624"/>
<evidence type="ECO:0000256" key="1">
    <source>
        <dbReference type="ARBA" id="ARBA00022679"/>
    </source>
</evidence>
<dbReference type="PANTHER" id="PTHR11085:SF10">
    <property type="entry name" value="NAD-DEPENDENT PROTEIN DEACYLASE SIRTUIN-5, MITOCHONDRIAL-RELATED"/>
    <property type="match status" value="1"/>
</dbReference>
<feature type="binding site" evidence="3">
    <location>
        <position position="81"/>
    </location>
    <ligand>
        <name>substrate</name>
    </ligand>
</feature>